<protein>
    <recommendedName>
        <fullName evidence="3">Guanylate kinase</fullName>
        <ecNumber evidence="2">2.7.4.8</ecNumber>
    </recommendedName>
    <alternativeName>
        <fullName evidence="8">GMP kinase</fullName>
    </alternativeName>
</protein>
<dbReference type="Gene3D" id="3.30.63.10">
    <property type="entry name" value="Guanylate Kinase phosphate binding domain"/>
    <property type="match status" value="1"/>
</dbReference>
<evidence type="ECO:0000313" key="12">
    <source>
        <dbReference type="Proteomes" id="UP000756346"/>
    </source>
</evidence>
<dbReference type="InterPro" id="IPR017665">
    <property type="entry name" value="Guanylate_kinase"/>
</dbReference>
<keyword evidence="4" id="KW-0808">Transferase</keyword>
<dbReference type="FunFam" id="3.30.63.10:FF:000002">
    <property type="entry name" value="Guanylate kinase 1"/>
    <property type="match status" value="1"/>
</dbReference>
<keyword evidence="6" id="KW-0418">Kinase</keyword>
<dbReference type="PANTHER" id="PTHR23117:SF13">
    <property type="entry name" value="GUANYLATE KINASE"/>
    <property type="match status" value="1"/>
</dbReference>
<dbReference type="Proteomes" id="UP000756346">
    <property type="component" value="Unassembled WGS sequence"/>
</dbReference>
<evidence type="ECO:0000313" key="11">
    <source>
        <dbReference type="EMBL" id="KAH7039974.1"/>
    </source>
</evidence>
<evidence type="ECO:0000256" key="8">
    <source>
        <dbReference type="ARBA" id="ARBA00030128"/>
    </source>
</evidence>
<evidence type="ECO:0000256" key="2">
    <source>
        <dbReference type="ARBA" id="ARBA00012961"/>
    </source>
</evidence>
<keyword evidence="5" id="KW-0547">Nucleotide-binding</keyword>
<dbReference type="SUPFAM" id="SSF52540">
    <property type="entry name" value="P-loop containing nucleoside triphosphate hydrolases"/>
    <property type="match status" value="1"/>
</dbReference>
<dbReference type="GO" id="GO:0016787">
    <property type="term" value="F:hydrolase activity"/>
    <property type="evidence" value="ECO:0007669"/>
    <property type="project" value="UniProtKB-KW"/>
</dbReference>
<dbReference type="GO" id="GO:0005524">
    <property type="term" value="F:ATP binding"/>
    <property type="evidence" value="ECO:0007669"/>
    <property type="project" value="UniProtKB-KW"/>
</dbReference>
<dbReference type="CDD" id="cd00071">
    <property type="entry name" value="GMPK"/>
    <property type="match status" value="1"/>
</dbReference>
<dbReference type="AlphaFoldDB" id="A0A9P9BZC9"/>
<dbReference type="HAMAP" id="MF_00328">
    <property type="entry name" value="Guanylate_kinase"/>
    <property type="match status" value="1"/>
</dbReference>
<dbReference type="RefSeq" id="XP_046018029.1">
    <property type="nucleotide sequence ID" value="XM_046152171.1"/>
</dbReference>
<evidence type="ECO:0000256" key="6">
    <source>
        <dbReference type="ARBA" id="ARBA00022777"/>
    </source>
</evidence>
<evidence type="ECO:0000256" key="4">
    <source>
        <dbReference type="ARBA" id="ARBA00022679"/>
    </source>
</evidence>
<dbReference type="Pfam" id="PF00625">
    <property type="entry name" value="Guanylate_kin"/>
    <property type="match status" value="1"/>
</dbReference>
<dbReference type="GO" id="GO:0004385">
    <property type="term" value="F:GMP kinase activity"/>
    <property type="evidence" value="ECO:0007669"/>
    <property type="project" value="UniProtKB-EC"/>
</dbReference>
<reference evidence="11" key="1">
    <citation type="journal article" date="2021" name="Nat. Commun.">
        <title>Genetic determinants of endophytism in the Arabidopsis root mycobiome.</title>
        <authorList>
            <person name="Mesny F."/>
            <person name="Miyauchi S."/>
            <person name="Thiergart T."/>
            <person name="Pickel B."/>
            <person name="Atanasova L."/>
            <person name="Karlsson M."/>
            <person name="Huettel B."/>
            <person name="Barry K.W."/>
            <person name="Haridas S."/>
            <person name="Chen C."/>
            <person name="Bauer D."/>
            <person name="Andreopoulos W."/>
            <person name="Pangilinan J."/>
            <person name="LaButti K."/>
            <person name="Riley R."/>
            <person name="Lipzen A."/>
            <person name="Clum A."/>
            <person name="Drula E."/>
            <person name="Henrissat B."/>
            <person name="Kohler A."/>
            <person name="Grigoriev I.V."/>
            <person name="Martin F.M."/>
            <person name="Hacquard S."/>
        </authorList>
    </citation>
    <scope>NUCLEOTIDE SEQUENCE</scope>
    <source>
        <strain evidence="11">MPI-CAGE-CH-0230</strain>
    </source>
</reference>
<dbReference type="PANTHER" id="PTHR23117">
    <property type="entry name" value="GUANYLATE KINASE-RELATED"/>
    <property type="match status" value="1"/>
</dbReference>
<dbReference type="InterPro" id="IPR020590">
    <property type="entry name" value="Guanylate_kinase_CS"/>
</dbReference>
<feature type="domain" description="Guanylate kinase-like" evidence="10">
    <location>
        <begin position="85"/>
        <end position="267"/>
    </location>
</feature>
<name>A0A9P9BZC9_9PEZI</name>
<evidence type="ECO:0000256" key="5">
    <source>
        <dbReference type="ARBA" id="ARBA00022741"/>
    </source>
</evidence>
<dbReference type="GO" id="GO:0005829">
    <property type="term" value="C:cytosol"/>
    <property type="evidence" value="ECO:0007669"/>
    <property type="project" value="TreeGrafter"/>
</dbReference>
<accession>A0A9P9BZC9</accession>
<dbReference type="PROSITE" id="PS50052">
    <property type="entry name" value="GUANYLATE_KINASE_2"/>
    <property type="match status" value="1"/>
</dbReference>
<dbReference type="InterPro" id="IPR027417">
    <property type="entry name" value="P-loop_NTPase"/>
</dbReference>
<feature type="region of interest" description="Disordered" evidence="9">
    <location>
        <begin position="58"/>
        <end position="86"/>
    </location>
</feature>
<dbReference type="OrthoDB" id="6334211at2759"/>
<organism evidence="11 12">
    <name type="scientific">Microdochium trichocladiopsis</name>
    <dbReference type="NCBI Taxonomy" id="1682393"/>
    <lineage>
        <taxon>Eukaryota</taxon>
        <taxon>Fungi</taxon>
        <taxon>Dikarya</taxon>
        <taxon>Ascomycota</taxon>
        <taxon>Pezizomycotina</taxon>
        <taxon>Sordariomycetes</taxon>
        <taxon>Xylariomycetidae</taxon>
        <taxon>Xylariales</taxon>
        <taxon>Microdochiaceae</taxon>
        <taxon>Microdochium</taxon>
    </lineage>
</organism>
<dbReference type="InterPro" id="IPR008145">
    <property type="entry name" value="GK/Ca_channel_bsu"/>
</dbReference>
<dbReference type="EMBL" id="JAGTJQ010000001">
    <property type="protein sequence ID" value="KAH7039974.1"/>
    <property type="molecule type" value="Genomic_DNA"/>
</dbReference>
<dbReference type="InterPro" id="IPR008144">
    <property type="entry name" value="Guanylate_kin-like_dom"/>
</dbReference>
<dbReference type="GeneID" id="70181717"/>
<comment type="similarity">
    <text evidence="1">Belongs to the guanylate kinase family.</text>
</comment>
<evidence type="ECO:0000256" key="1">
    <source>
        <dbReference type="ARBA" id="ARBA00005790"/>
    </source>
</evidence>
<comment type="caution">
    <text evidence="11">The sequence shown here is derived from an EMBL/GenBank/DDBJ whole genome shotgun (WGS) entry which is preliminary data.</text>
</comment>
<keyword evidence="11" id="KW-0378">Hydrolase</keyword>
<dbReference type="NCBIfam" id="TIGR03263">
    <property type="entry name" value="guanyl_kin"/>
    <property type="match status" value="1"/>
</dbReference>
<evidence type="ECO:0000256" key="3">
    <source>
        <dbReference type="ARBA" id="ARBA00016296"/>
    </source>
</evidence>
<evidence type="ECO:0000259" key="10">
    <source>
        <dbReference type="PROSITE" id="PS50052"/>
    </source>
</evidence>
<proteinExistence type="inferred from homology"/>
<feature type="compositionally biased region" description="Low complexity" evidence="9">
    <location>
        <begin position="58"/>
        <end position="67"/>
    </location>
</feature>
<dbReference type="FunFam" id="3.40.50.300:FF:000776">
    <property type="entry name" value="Guanylate kinase 2"/>
    <property type="match status" value="1"/>
</dbReference>
<gene>
    <name evidence="11" type="ORF">B0I36DRAFT_309708</name>
</gene>
<evidence type="ECO:0000256" key="9">
    <source>
        <dbReference type="SAM" id="MobiDB-lite"/>
    </source>
</evidence>
<dbReference type="Gene3D" id="3.40.50.300">
    <property type="entry name" value="P-loop containing nucleotide triphosphate hydrolases"/>
    <property type="match status" value="1"/>
</dbReference>
<keyword evidence="7" id="KW-0067">ATP-binding</keyword>
<keyword evidence="12" id="KW-1185">Reference proteome</keyword>
<dbReference type="SMART" id="SM00072">
    <property type="entry name" value="GuKc"/>
    <property type="match status" value="1"/>
</dbReference>
<evidence type="ECO:0000256" key="7">
    <source>
        <dbReference type="ARBA" id="ARBA00022840"/>
    </source>
</evidence>
<dbReference type="PROSITE" id="PS00856">
    <property type="entry name" value="GUANYLATE_KINASE_1"/>
    <property type="match status" value="1"/>
</dbReference>
<sequence length="271" mass="29554">MLSTAIRSSQRIATKSTSLKSSSVTLISWNDFVVASTSPLPRTTSTAAATSRFYTTTTPRTFRSSPANTMPLVPPTTHSGVPPDTRPVVISGPSGVGKGTLFKMLFAAHPDVFTLSVSHTTRSPRGGEADGVDYHFVSMADFESLIEQDAFVEHAKFGSNRYGTSKQTIADQTAKGRVVVLDIEMEGVKQIKNSGMDCRFVFVAPPAFEDLEKRLRGRGTETDESIEKRLAQAKLELEYAQTPGVHDRVIVNDDLAKAYQELEDYVYAPVA</sequence>
<dbReference type="EC" id="2.7.4.8" evidence="2"/>